<comment type="similarity">
    <text evidence="1">Belongs to the plasmid mobilization pre family.</text>
</comment>
<dbReference type="CDD" id="cd17242">
    <property type="entry name" value="MobM_relaxase"/>
    <property type="match status" value="1"/>
</dbReference>
<proteinExistence type="inferred from homology"/>
<dbReference type="Pfam" id="PF01076">
    <property type="entry name" value="Mob_Pre"/>
    <property type="match status" value="1"/>
</dbReference>
<evidence type="ECO:0000256" key="1">
    <source>
        <dbReference type="ARBA" id="ARBA00010657"/>
    </source>
</evidence>
<comment type="caution">
    <text evidence="2">The sequence shown here is derived from an EMBL/GenBank/DDBJ whole genome shotgun (WGS) entry which is preliminary data.</text>
</comment>
<dbReference type="GO" id="GO:0003677">
    <property type="term" value="F:DNA binding"/>
    <property type="evidence" value="ECO:0007669"/>
    <property type="project" value="InterPro"/>
</dbReference>
<gene>
    <name evidence="2" type="ORF">C4N25_00055</name>
</gene>
<reference evidence="2 3" key="1">
    <citation type="submission" date="2018-02" db="EMBL/GenBank/DDBJ databases">
        <title>Complete genome sequencing of Faecalibacterium prausnitzii strains isolated from the human gut.</title>
        <authorList>
            <person name="Fitzgerald B.C."/>
            <person name="Shkoporov A.N."/>
            <person name="Ross P.R."/>
            <person name="Hill C."/>
        </authorList>
    </citation>
    <scope>NUCLEOTIDE SEQUENCE [LARGE SCALE GENOMIC DNA]</scope>
    <source>
        <strain evidence="2 3">APC942/8-14-2</strain>
    </source>
</reference>
<dbReference type="GO" id="GO:0006310">
    <property type="term" value="P:DNA recombination"/>
    <property type="evidence" value="ECO:0007669"/>
    <property type="project" value="InterPro"/>
</dbReference>
<dbReference type="InterPro" id="IPR001668">
    <property type="entry name" value="Mob_Pre"/>
</dbReference>
<name>A0A329TTC4_9FIRM</name>
<dbReference type="Gene3D" id="3.30.930.30">
    <property type="match status" value="1"/>
</dbReference>
<evidence type="ECO:0000313" key="2">
    <source>
        <dbReference type="EMBL" id="RAW51848.1"/>
    </source>
</evidence>
<dbReference type="Proteomes" id="UP000251634">
    <property type="component" value="Unassembled WGS sequence"/>
</dbReference>
<sequence length="414" mass="48402">MSKIHRTVVRNERYRKNAISVRERHNERKNEVYSNPDVLLEYSRNNVTFKACEAATYAQQFDRMVEEGVVSTRGLKPDAYVFDELVFDVNTDYFETHGGYEYAKQFYAEVYELAKKIAGGEQYIISAVMHADERNREASDRLGRDVFHYHLHVVYLPVVEKQIRWSKRCKDPALRGTVRETIMQVSHSKKWPMVPMTNEQGQPVLKKNGKPRLVSSYSLLQTEFFEHMRQAGFTDFERGIKGSDAEHLNVLEYKVQKDRQTVAELSDQTKQLQGKRKELISQVKNISGSIRDVADIEQRAKTKGVLEKRVELPVQDFQTLCKMAKASGKLQAENRSLWMQLQQSTVREQELGQRLRRCEEQLDAVLTETRPYREAVRVAPEQVQAFVLGICRRQQEEKRLNRQQRRQRAKGQDR</sequence>
<dbReference type="EMBL" id="PRKZ01000001">
    <property type="protein sequence ID" value="RAW51848.1"/>
    <property type="molecule type" value="Genomic_DNA"/>
</dbReference>
<protein>
    <submittedName>
        <fullName evidence="2">Recombinase</fullName>
    </submittedName>
</protein>
<accession>A0A329TTC4</accession>
<organism evidence="2 3">
    <name type="scientific">Faecalibacterium prausnitzii</name>
    <dbReference type="NCBI Taxonomy" id="853"/>
    <lineage>
        <taxon>Bacteria</taxon>
        <taxon>Bacillati</taxon>
        <taxon>Bacillota</taxon>
        <taxon>Clostridia</taxon>
        <taxon>Eubacteriales</taxon>
        <taxon>Oscillospiraceae</taxon>
        <taxon>Faecalibacterium</taxon>
    </lineage>
</organism>
<dbReference type="AlphaFoldDB" id="A0A329TTC4"/>
<evidence type="ECO:0000313" key="3">
    <source>
        <dbReference type="Proteomes" id="UP000251634"/>
    </source>
</evidence>